<sequence length="72" mass="8490">MEETYPTEITMLKRNAQIGSYIFVIDLISDFFEGERWEETIFDLKSKQRRVYSLSLSISLPLCCFPVMMKAE</sequence>
<evidence type="ECO:0000313" key="2">
    <source>
        <dbReference type="Proteomes" id="UP001055879"/>
    </source>
</evidence>
<accession>A0ACB9CNA2</accession>
<protein>
    <submittedName>
        <fullName evidence="1">Uncharacterized protein</fullName>
    </submittedName>
</protein>
<dbReference type="EMBL" id="CM042050">
    <property type="protein sequence ID" value="KAI3735716.1"/>
    <property type="molecule type" value="Genomic_DNA"/>
</dbReference>
<proteinExistence type="predicted"/>
<evidence type="ECO:0000313" key="1">
    <source>
        <dbReference type="EMBL" id="KAI3735716.1"/>
    </source>
</evidence>
<name>A0ACB9CNA2_ARCLA</name>
<gene>
    <name evidence="1" type="ORF">L6452_15226</name>
</gene>
<organism evidence="1 2">
    <name type="scientific">Arctium lappa</name>
    <name type="common">Greater burdock</name>
    <name type="synonym">Lappa major</name>
    <dbReference type="NCBI Taxonomy" id="4217"/>
    <lineage>
        <taxon>Eukaryota</taxon>
        <taxon>Viridiplantae</taxon>
        <taxon>Streptophyta</taxon>
        <taxon>Embryophyta</taxon>
        <taxon>Tracheophyta</taxon>
        <taxon>Spermatophyta</taxon>
        <taxon>Magnoliopsida</taxon>
        <taxon>eudicotyledons</taxon>
        <taxon>Gunneridae</taxon>
        <taxon>Pentapetalae</taxon>
        <taxon>asterids</taxon>
        <taxon>campanulids</taxon>
        <taxon>Asterales</taxon>
        <taxon>Asteraceae</taxon>
        <taxon>Carduoideae</taxon>
        <taxon>Cardueae</taxon>
        <taxon>Arctiinae</taxon>
        <taxon>Arctium</taxon>
    </lineage>
</organism>
<comment type="caution">
    <text evidence="1">The sequence shown here is derived from an EMBL/GenBank/DDBJ whole genome shotgun (WGS) entry which is preliminary data.</text>
</comment>
<keyword evidence="2" id="KW-1185">Reference proteome</keyword>
<reference evidence="2" key="1">
    <citation type="journal article" date="2022" name="Mol. Ecol. Resour.">
        <title>The genomes of chicory, endive, great burdock and yacon provide insights into Asteraceae palaeo-polyploidization history and plant inulin production.</title>
        <authorList>
            <person name="Fan W."/>
            <person name="Wang S."/>
            <person name="Wang H."/>
            <person name="Wang A."/>
            <person name="Jiang F."/>
            <person name="Liu H."/>
            <person name="Zhao H."/>
            <person name="Xu D."/>
            <person name="Zhang Y."/>
        </authorList>
    </citation>
    <scope>NUCLEOTIDE SEQUENCE [LARGE SCALE GENOMIC DNA]</scope>
    <source>
        <strain evidence="2">cv. Niubang</strain>
    </source>
</reference>
<dbReference type="Proteomes" id="UP001055879">
    <property type="component" value="Linkage Group LG04"/>
</dbReference>
<reference evidence="1 2" key="2">
    <citation type="journal article" date="2022" name="Mol. Ecol. Resour.">
        <title>The genomes of chicory, endive, great burdock and yacon provide insights into Asteraceae paleo-polyploidization history and plant inulin production.</title>
        <authorList>
            <person name="Fan W."/>
            <person name="Wang S."/>
            <person name="Wang H."/>
            <person name="Wang A."/>
            <person name="Jiang F."/>
            <person name="Liu H."/>
            <person name="Zhao H."/>
            <person name="Xu D."/>
            <person name="Zhang Y."/>
        </authorList>
    </citation>
    <scope>NUCLEOTIDE SEQUENCE [LARGE SCALE GENOMIC DNA]</scope>
    <source>
        <strain evidence="2">cv. Niubang</strain>
    </source>
</reference>